<evidence type="ECO:0008006" key="3">
    <source>
        <dbReference type="Google" id="ProtNLM"/>
    </source>
</evidence>
<reference evidence="1 2" key="1">
    <citation type="submission" date="2014-07" db="EMBL/GenBank/DDBJ databases">
        <title>Draft Genome Sequence of Gephyronic Acid Producer, Cystobacter violaceus Strain Cb vi76.</title>
        <authorList>
            <person name="Stevens D.C."/>
            <person name="Young J."/>
            <person name="Carmichael R."/>
            <person name="Tan J."/>
            <person name="Taylor R.E."/>
        </authorList>
    </citation>
    <scope>NUCLEOTIDE SEQUENCE [LARGE SCALE GENOMIC DNA]</scope>
    <source>
        <strain evidence="1 2">Cb vi76</strain>
    </source>
</reference>
<gene>
    <name evidence="1" type="ORF">Q664_34225</name>
</gene>
<comment type="caution">
    <text evidence="1">The sequence shown here is derived from an EMBL/GenBank/DDBJ whole genome shotgun (WGS) entry which is preliminary data.</text>
</comment>
<accession>A0A084SLV7</accession>
<dbReference type="AlphaFoldDB" id="A0A084SLV7"/>
<evidence type="ECO:0000313" key="2">
    <source>
        <dbReference type="Proteomes" id="UP000028547"/>
    </source>
</evidence>
<dbReference type="PROSITE" id="PS51257">
    <property type="entry name" value="PROKAR_LIPOPROTEIN"/>
    <property type="match status" value="1"/>
</dbReference>
<name>A0A084SLV7_9BACT</name>
<dbReference type="RefSeq" id="WP_043404843.1">
    <property type="nucleotide sequence ID" value="NZ_JPMI01000240.1"/>
</dbReference>
<dbReference type="EMBL" id="JPMI01000240">
    <property type="protein sequence ID" value="KFA89442.1"/>
    <property type="molecule type" value="Genomic_DNA"/>
</dbReference>
<proteinExistence type="predicted"/>
<dbReference type="Proteomes" id="UP000028547">
    <property type="component" value="Unassembled WGS sequence"/>
</dbReference>
<sequence>MQRMKTHELALMGLMVLSTGCFEVVRTSSQTQLPEKQSHFVLTGTTDDAARRLSELFSKRGFQVTDRQKRKNGATLYVFKGQRAALTTVTGTNRIVSGTTNTVGSTFYVLLTPEGDTTKAQLFGKPNLNGSEVCSDESPGWVPACVEDVYTRLDWDGREQMTGREEAETIRGMLLELELSASSGIGSPVVTAEPRTTEPAQPMQPTCVASELPEWKTANAAEKKKLLERCRLESKDEAQAVDSR</sequence>
<protein>
    <recommendedName>
        <fullName evidence="3">Lipoprotein</fullName>
    </recommendedName>
</protein>
<organism evidence="1 2">
    <name type="scientific">Archangium violaceum Cb vi76</name>
    <dbReference type="NCBI Taxonomy" id="1406225"/>
    <lineage>
        <taxon>Bacteria</taxon>
        <taxon>Pseudomonadati</taxon>
        <taxon>Myxococcota</taxon>
        <taxon>Myxococcia</taxon>
        <taxon>Myxococcales</taxon>
        <taxon>Cystobacterineae</taxon>
        <taxon>Archangiaceae</taxon>
        <taxon>Archangium</taxon>
    </lineage>
</organism>
<evidence type="ECO:0000313" key="1">
    <source>
        <dbReference type="EMBL" id="KFA89442.1"/>
    </source>
</evidence>